<dbReference type="InterPro" id="IPR003107">
    <property type="entry name" value="HAT"/>
</dbReference>
<comment type="subcellular location">
    <subcellularLocation>
        <location evidence="1">Nucleus</location>
        <location evidence="1">Nucleolus</location>
    </subcellularLocation>
</comment>
<dbReference type="STRING" id="1280837.A0A316VKL0"/>
<dbReference type="PANTHER" id="PTHR23271:SF1">
    <property type="entry name" value="U3 SMALL NUCLEOLAR RNA-ASSOCIATED PROTEIN 6 HOMOLOG"/>
    <property type="match status" value="1"/>
</dbReference>
<evidence type="ECO:0000313" key="8">
    <source>
        <dbReference type="Proteomes" id="UP000245771"/>
    </source>
</evidence>
<protein>
    <recommendedName>
        <fullName evidence="6">U3 small nucleolar RNA-associated protein 6 N-terminal domain-containing protein</fullName>
    </recommendedName>
</protein>
<evidence type="ECO:0000256" key="1">
    <source>
        <dbReference type="ARBA" id="ARBA00004604"/>
    </source>
</evidence>
<dbReference type="InterPro" id="IPR011990">
    <property type="entry name" value="TPR-like_helical_dom_sf"/>
</dbReference>
<gene>
    <name evidence="7" type="ORF">FA14DRAFT_119697</name>
</gene>
<dbReference type="Gene3D" id="1.25.40.10">
    <property type="entry name" value="Tetratricopeptide repeat domain"/>
    <property type="match status" value="1"/>
</dbReference>
<feature type="domain" description="U3 small nucleolar RNA-associated protein 6 N-terminal" evidence="6">
    <location>
        <begin position="10"/>
        <end position="87"/>
    </location>
</feature>
<keyword evidence="3" id="KW-0698">rRNA processing</keyword>
<dbReference type="RefSeq" id="XP_025358086.1">
    <property type="nucleotide sequence ID" value="XM_025496361.1"/>
</dbReference>
<name>A0A316VKL0_9BASI</name>
<dbReference type="InterPro" id="IPR055347">
    <property type="entry name" value="UTP6_N"/>
</dbReference>
<dbReference type="GeneID" id="37018142"/>
<keyword evidence="5" id="KW-0539">Nucleus</keyword>
<evidence type="ECO:0000259" key="6">
    <source>
        <dbReference type="Pfam" id="PF08640"/>
    </source>
</evidence>
<dbReference type="EMBL" id="KZ819602">
    <property type="protein sequence ID" value="PWN37784.1"/>
    <property type="molecule type" value="Genomic_DNA"/>
</dbReference>
<dbReference type="OrthoDB" id="28112at2759"/>
<dbReference type="PANTHER" id="PTHR23271">
    <property type="entry name" value="HEPATOCELLULAR CARCINOMA-ASSOCIATED ANTIGEN 66"/>
    <property type="match status" value="1"/>
</dbReference>
<evidence type="ECO:0000256" key="3">
    <source>
        <dbReference type="ARBA" id="ARBA00022552"/>
    </source>
</evidence>
<dbReference type="InParanoid" id="A0A316VKL0"/>
<sequence length="205" mass="24410">MGSARVQYELERTLSSLQLAVEHDVFDKETEIRSITHKRRQFESALVRRHALSEDFHKYLDYEEDLHKLLLSRLKTAQEISEIPRSDVHKMQHDSTRHMISIFERAIKRLRHDFSLWQRYMLWANQRKMRGAISRISARALSLFPNNANLWLSVADHELNANLNPSTARALMQRGLQLAAVRLWIEYIRLELVFLERIRRRKIAL</sequence>
<comment type="similarity">
    <text evidence="2">Belongs to the UTP6 family.</text>
</comment>
<keyword evidence="8" id="KW-1185">Reference proteome</keyword>
<evidence type="ECO:0000313" key="7">
    <source>
        <dbReference type="EMBL" id="PWN37784.1"/>
    </source>
</evidence>
<dbReference type="GO" id="GO:0032040">
    <property type="term" value="C:small-subunit processome"/>
    <property type="evidence" value="ECO:0007669"/>
    <property type="project" value="TreeGrafter"/>
</dbReference>
<feature type="non-terminal residue" evidence="7">
    <location>
        <position position="205"/>
    </location>
</feature>
<reference evidence="7 8" key="1">
    <citation type="journal article" date="2018" name="Mol. Biol. Evol.">
        <title>Broad Genomic Sampling Reveals a Smut Pathogenic Ancestry of the Fungal Clade Ustilaginomycotina.</title>
        <authorList>
            <person name="Kijpornyongpan T."/>
            <person name="Mondo S.J."/>
            <person name="Barry K."/>
            <person name="Sandor L."/>
            <person name="Lee J."/>
            <person name="Lipzen A."/>
            <person name="Pangilinan J."/>
            <person name="LaButti K."/>
            <person name="Hainaut M."/>
            <person name="Henrissat B."/>
            <person name="Grigoriev I.V."/>
            <person name="Spatafora J.W."/>
            <person name="Aime M.C."/>
        </authorList>
    </citation>
    <scope>NUCLEOTIDE SEQUENCE [LARGE SCALE GENOMIC DNA]</scope>
    <source>
        <strain evidence="7 8">MCA 3882</strain>
    </source>
</reference>
<accession>A0A316VKL0</accession>
<dbReference type="Proteomes" id="UP000245771">
    <property type="component" value="Unassembled WGS sequence"/>
</dbReference>
<proteinExistence type="inferred from homology"/>
<dbReference type="AlphaFoldDB" id="A0A316VKL0"/>
<evidence type="ECO:0000256" key="2">
    <source>
        <dbReference type="ARBA" id="ARBA00010734"/>
    </source>
</evidence>
<dbReference type="SUPFAM" id="SSF48452">
    <property type="entry name" value="TPR-like"/>
    <property type="match status" value="1"/>
</dbReference>
<organism evidence="7 8">
    <name type="scientific">Meira miltonrushii</name>
    <dbReference type="NCBI Taxonomy" id="1280837"/>
    <lineage>
        <taxon>Eukaryota</taxon>
        <taxon>Fungi</taxon>
        <taxon>Dikarya</taxon>
        <taxon>Basidiomycota</taxon>
        <taxon>Ustilaginomycotina</taxon>
        <taxon>Exobasidiomycetes</taxon>
        <taxon>Exobasidiales</taxon>
        <taxon>Brachybasidiaceae</taxon>
        <taxon>Meira</taxon>
    </lineage>
</organism>
<dbReference type="GO" id="GO:0030515">
    <property type="term" value="F:snoRNA binding"/>
    <property type="evidence" value="ECO:0007669"/>
    <property type="project" value="InterPro"/>
</dbReference>
<keyword evidence="4" id="KW-0677">Repeat</keyword>
<evidence type="ECO:0000256" key="4">
    <source>
        <dbReference type="ARBA" id="ARBA00022737"/>
    </source>
</evidence>
<dbReference type="GO" id="GO:0000462">
    <property type="term" value="P:maturation of SSU-rRNA from tricistronic rRNA transcript (SSU-rRNA, 5.8S rRNA, LSU-rRNA)"/>
    <property type="evidence" value="ECO:0007669"/>
    <property type="project" value="InterPro"/>
</dbReference>
<dbReference type="InterPro" id="IPR013949">
    <property type="entry name" value="Utp6"/>
</dbReference>
<evidence type="ECO:0000256" key="5">
    <source>
        <dbReference type="ARBA" id="ARBA00023242"/>
    </source>
</evidence>
<dbReference type="SMART" id="SM00386">
    <property type="entry name" value="HAT"/>
    <property type="match status" value="4"/>
</dbReference>
<dbReference type="Pfam" id="PF08640">
    <property type="entry name" value="U3_assoc_6"/>
    <property type="match status" value="1"/>
</dbReference>
<dbReference type="GO" id="GO:0034388">
    <property type="term" value="C:Pwp2p-containing subcomplex of 90S preribosome"/>
    <property type="evidence" value="ECO:0007669"/>
    <property type="project" value="TreeGrafter"/>
</dbReference>